<dbReference type="GO" id="GO:0031511">
    <property type="term" value="C:Mis6-Sim4 complex"/>
    <property type="evidence" value="ECO:0007669"/>
    <property type="project" value="TreeGrafter"/>
</dbReference>
<accession>M7PCY8</accession>
<dbReference type="PANTHER" id="PTHR28064">
    <property type="entry name" value="INNER KINETOCHORE SUBUNIT NKP2"/>
    <property type="match status" value="1"/>
</dbReference>
<evidence type="ECO:0000313" key="2">
    <source>
        <dbReference type="EMBL" id="EMR08309.1"/>
    </source>
</evidence>
<feature type="coiled-coil region" evidence="1">
    <location>
        <begin position="102"/>
        <end position="171"/>
    </location>
</feature>
<dbReference type="AlphaFoldDB" id="M7PCY8"/>
<dbReference type="Pfam" id="PF09447">
    <property type="entry name" value="Cnl2_NKP2"/>
    <property type="match status" value="1"/>
</dbReference>
<dbReference type="eggNOG" id="ENOG502S7X4">
    <property type="taxonomic scope" value="Eukaryota"/>
</dbReference>
<organism evidence="2 3">
    <name type="scientific">Pneumocystis murina (strain B123)</name>
    <name type="common">Mouse pneumocystis pneumonia agent</name>
    <name type="synonym">Pneumocystis carinii f. sp. muris</name>
    <dbReference type="NCBI Taxonomy" id="1069680"/>
    <lineage>
        <taxon>Eukaryota</taxon>
        <taxon>Fungi</taxon>
        <taxon>Dikarya</taxon>
        <taxon>Ascomycota</taxon>
        <taxon>Taphrinomycotina</taxon>
        <taxon>Pneumocystomycetes</taxon>
        <taxon>Pneumocystaceae</taxon>
        <taxon>Pneumocystis</taxon>
    </lineage>
</organism>
<keyword evidence="1" id="KW-0175">Coiled coil</keyword>
<dbReference type="STRING" id="1069680.M7PCY8"/>
<dbReference type="VEuPathDB" id="FungiDB:PNEG_03152"/>
<protein>
    <submittedName>
        <fullName evidence="2">Uncharacterized protein</fullName>
    </submittedName>
</protein>
<dbReference type="RefSeq" id="XP_007875212.1">
    <property type="nucleotide sequence ID" value="XM_007877021.1"/>
</dbReference>
<gene>
    <name evidence="2" type="ORF">PNEG_03152</name>
</gene>
<name>M7PCY8_PNEMU</name>
<dbReference type="Proteomes" id="UP000011958">
    <property type="component" value="Unassembled WGS sequence"/>
</dbReference>
<dbReference type="PANTHER" id="PTHR28064:SF1">
    <property type="entry name" value="INNER KINETOCHORE SUBUNIT NKP2"/>
    <property type="match status" value="1"/>
</dbReference>
<dbReference type="OMA" id="REQDMDR"/>
<comment type="caution">
    <text evidence="2">The sequence shown here is derived from an EMBL/GenBank/DDBJ whole genome shotgun (WGS) entry which is preliminary data.</text>
</comment>
<keyword evidence="3" id="KW-1185">Reference proteome</keyword>
<dbReference type="GeneID" id="19896839"/>
<dbReference type="GO" id="GO:0007059">
    <property type="term" value="P:chromosome segregation"/>
    <property type="evidence" value="ECO:0007669"/>
    <property type="project" value="TreeGrafter"/>
</dbReference>
<reference evidence="3" key="1">
    <citation type="journal article" date="2016" name="Nat. Commun.">
        <title>Genome analysis of three Pneumocystis species reveals adaptation mechanisms to life exclusively in mammalian hosts.</title>
        <authorList>
            <person name="Ma L."/>
            <person name="Chen Z."/>
            <person name="Huang D.W."/>
            <person name="Kutty G."/>
            <person name="Ishihara M."/>
            <person name="Wang H."/>
            <person name="Abouelleil A."/>
            <person name="Bishop L."/>
            <person name="Davey E."/>
            <person name="Deng R."/>
            <person name="Deng X."/>
            <person name="Fan L."/>
            <person name="Fantoni G."/>
            <person name="Fitzgerald M."/>
            <person name="Gogineni E."/>
            <person name="Goldberg J.M."/>
            <person name="Handley G."/>
            <person name="Hu X."/>
            <person name="Huber C."/>
            <person name="Jiao X."/>
            <person name="Jones K."/>
            <person name="Levin J.Z."/>
            <person name="Liu Y."/>
            <person name="Macdonald P."/>
            <person name="Melnikov A."/>
            <person name="Raley C."/>
            <person name="Sassi M."/>
            <person name="Sherman B.T."/>
            <person name="Song X."/>
            <person name="Sykes S."/>
            <person name="Tran B."/>
            <person name="Walsh L."/>
            <person name="Xia Y."/>
            <person name="Yang J."/>
            <person name="Young S."/>
            <person name="Zeng Q."/>
            <person name="Zheng X."/>
            <person name="Stephens R."/>
            <person name="Nusbaum C."/>
            <person name="Birren B.W."/>
            <person name="Azadi P."/>
            <person name="Lempicki R.A."/>
            <person name="Cuomo C.A."/>
            <person name="Kovacs J.A."/>
        </authorList>
    </citation>
    <scope>NUCLEOTIDE SEQUENCE [LARGE SCALE GENOMIC DNA]</scope>
    <source>
        <strain evidence="3">B123</strain>
    </source>
</reference>
<dbReference type="EMBL" id="AFWA02000010">
    <property type="protein sequence ID" value="EMR08309.1"/>
    <property type="molecule type" value="Genomic_DNA"/>
</dbReference>
<evidence type="ECO:0000313" key="3">
    <source>
        <dbReference type="Proteomes" id="UP000011958"/>
    </source>
</evidence>
<proteinExistence type="predicted"/>
<sequence>MSQTESQILNTFLVSPSSLQETVTLNTFVSFFPASKRSHPDIPILYRSLQAQRSALCQMVRKNIQLECKLGMQSMKVMDVEANVLEEKKEEMQEFTMKSLALPEMLKQMEEAVEKMQKEIEQLGKGCDDLLKNMKTMVSEMNDFQYGKGSLDRSETTMDGLRELIETCEELLKTCENV</sequence>
<dbReference type="InterPro" id="IPR018565">
    <property type="entry name" value="Nkp2/Cnl2"/>
</dbReference>
<dbReference type="OrthoDB" id="2311687at2759"/>
<evidence type="ECO:0000256" key="1">
    <source>
        <dbReference type="SAM" id="Coils"/>
    </source>
</evidence>